<protein>
    <recommendedName>
        <fullName evidence="1">eCIS core domain-containing protein</fullName>
    </recommendedName>
</protein>
<reference evidence="2 3" key="1">
    <citation type="submission" date="2020-08" db="EMBL/GenBank/DDBJ databases">
        <title>Genomic Encyclopedia of Type Strains, Phase III (KMG-III): the genomes of soil and plant-associated and newly described type strains.</title>
        <authorList>
            <person name="Whitman W."/>
        </authorList>
    </citation>
    <scope>NUCLEOTIDE SEQUENCE [LARGE SCALE GENOMIC DNA]</scope>
    <source>
        <strain evidence="2 3">CECT 8640</strain>
    </source>
</reference>
<accession>A0A841CN22</accession>
<dbReference type="InterPro" id="IPR025295">
    <property type="entry name" value="eCIS_core_dom"/>
</dbReference>
<dbReference type="Proteomes" id="UP000547510">
    <property type="component" value="Unassembled WGS sequence"/>
</dbReference>
<gene>
    <name evidence="2" type="ORF">FHS29_003539</name>
</gene>
<evidence type="ECO:0000259" key="1">
    <source>
        <dbReference type="Pfam" id="PF13699"/>
    </source>
</evidence>
<feature type="domain" description="eCIS core" evidence="1">
    <location>
        <begin position="37"/>
        <end position="75"/>
    </location>
</feature>
<dbReference type="AlphaFoldDB" id="A0A841CN22"/>
<organism evidence="2 3">
    <name type="scientific">Saccharothrix tamanrassetensis</name>
    <dbReference type="NCBI Taxonomy" id="1051531"/>
    <lineage>
        <taxon>Bacteria</taxon>
        <taxon>Bacillati</taxon>
        <taxon>Actinomycetota</taxon>
        <taxon>Actinomycetes</taxon>
        <taxon>Pseudonocardiales</taxon>
        <taxon>Pseudonocardiaceae</taxon>
        <taxon>Saccharothrix</taxon>
    </lineage>
</organism>
<proteinExistence type="predicted"/>
<sequence length="326" mass="35557">MTVLVPRWKIDWARIFPMYGCTPMMRRMSPPSQCRRTLTSGSHIAFQRGQFDTGSLEGKRTLAHELTHVLQQRSGPVAGNETGNGLSISDPSDAFERAVEANAERAMTKPVQASSEVAPAGSNAPAQPVNGSVQRVINATGLAGTAYQAELTAIRDHSSTARIRQFLAECAASNNTFLRFTAVPMTGHGLTEGFIYDGANRYDLDDPDNIDWSVVKPRTSNIDIVVSLNAAQTNPVVRIETLLHELAIHAVHMWDVVKRLRESSAGAAANSILHSHLDGSNSCEWQHNRLGMGRNRVISAEVANLGRVLGINLQSEYDVDVLDHEP</sequence>
<evidence type="ECO:0000313" key="2">
    <source>
        <dbReference type="EMBL" id="MBB5956946.1"/>
    </source>
</evidence>
<comment type="caution">
    <text evidence="2">The sequence shown here is derived from an EMBL/GenBank/DDBJ whole genome shotgun (WGS) entry which is preliminary data.</text>
</comment>
<evidence type="ECO:0000313" key="3">
    <source>
        <dbReference type="Proteomes" id="UP000547510"/>
    </source>
</evidence>
<dbReference type="Pfam" id="PF13699">
    <property type="entry name" value="eCIS_core"/>
    <property type="match status" value="1"/>
</dbReference>
<name>A0A841CN22_9PSEU</name>
<keyword evidence="3" id="KW-1185">Reference proteome</keyword>
<dbReference type="EMBL" id="JACHJN010000005">
    <property type="protein sequence ID" value="MBB5956946.1"/>
    <property type="molecule type" value="Genomic_DNA"/>
</dbReference>